<evidence type="ECO:0000256" key="1">
    <source>
        <dbReference type="SAM" id="SignalP"/>
    </source>
</evidence>
<dbReference type="NCBIfam" id="TIGR04183">
    <property type="entry name" value="Por_Secre_tail"/>
    <property type="match status" value="1"/>
</dbReference>
<sequence length="345" mass="36961">MKKVLQSFLVAGVLLVAASTESYAQPTVDLTLTGSPNLGTYTGIGIAGTFGLTFQNPSTTNLLAGAFQIVLTVPTGIQFDATYPGTPPGWTYTRTSLQSALLVPTAQVVGIIPSVPASIVVFNVPFTTTQAVTAQTYSAQIQRTGLPQYNDPNPNNNSPTGTVSVTVPLAITFESFEVSAKGCQAILSWATSFERNNEYFNVERSVNGVDFEAIGKVKSAGSGAVRRTYSYVDAHPQHGKNLYRIVQVNTDRSTSVTPTRDLSFDCKGPGVELYPNPAKVKLYVKGLKGKNTIRVFNALGQQVLERTTELAVYELDVHGLAAAVYQIQVSDATDIVYSGKFLKGE</sequence>
<keyword evidence="4" id="KW-1185">Reference proteome</keyword>
<organism evidence="3 4">
    <name type="scientific">Taibaiella chishuiensis</name>
    <dbReference type="NCBI Taxonomy" id="1434707"/>
    <lineage>
        <taxon>Bacteria</taxon>
        <taxon>Pseudomonadati</taxon>
        <taxon>Bacteroidota</taxon>
        <taxon>Chitinophagia</taxon>
        <taxon>Chitinophagales</taxon>
        <taxon>Chitinophagaceae</taxon>
        <taxon>Taibaiella</taxon>
    </lineage>
</organism>
<dbReference type="Pfam" id="PF18962">
    <property type="entry name" value="Por_Secre_tail"/>
    <property type="match status" value="1"/>
</dbReference>
<evidence type="ECO:0000259" key="2">
    <source>
        <dbReference type="Pfam" id="PF18962"/>
    </source>
</evidence>
<feature type="domain" description="Secretion system C-terminal sorting" evidence="2">
    <location>
        <begin position="273"/>
        <end position="335"/>
    </location>
</feature>
<keyword evidence="1" id="KW-0732">Signal</keyword>
<evidence type="ECO:0000313" key="3">
    <source>
        <dbReference type="EMBL" id="PSK90055.1"/>
    </source>
</evidence>
<dbReference type="OrthoDB" id="629211at2"/>
<dbReference type="RefSeq" id="WP_106524401.1">
    <property type="nucleotide sequence ID" value="NZ_PYGD01000009.1"/>
</dbReference>
<feature type="chain" id="PRO_5015121536" evidence="1">
    <location>
        <begin position="25"/>
        <end position="345"/>
    </location>
</feature>
<evidence type="ECO:0000313" key="4">
    <source>
        <dbReference type="Proteomes" id="UP000240572"/>
    </source>
</evidence>
<dbReference type="EMBL" id="PYGD01000009">
    <property type="protein sequence ID" value="PSK90055.1"/>
    <property type="molecule type" value="Genomic_DNA"/>
</dbReference>
<accession>A0A2P8CYK8</accession>
<feature type="signal peptide" evidence="1">
    <location>
        <begin position="1"/>
        <end position="24"/>
    </location>
</feature>
<reference evidence="3 4" key="1">
    <citation type="submission" date="2018-03" db="EMBL/GenBank/DDBJ databases">
        <title>Genomic Encyclopedia of Type Strains, Phase III (KMG-III): the genomes of soil and plant-associated and newly described type strains.</title>
        <authorList>
            <person name="Whitman W."/>
        </authorList>
    </citation>
    <scope>NUCLEOTIDE SEQUENCE [LARGE SCALE GENOMIC DNA]</scope>
    <source>
        <strain evidence="3 4">CGMCC 1.12700</strain>
    </source>
</reference>
<dbReference type="InterPro" id="IPR026444">
    <property type="entry name" value="Secre_tail"/>
</dbReference>
<name>A0A2P8CYK8_9BACT</name>
<dbReference type="AlphaFoldDB" id="A0A2P8CYK8"/>
<dbReference type="Proteomes" id="UP000240572">
    <property type="component" value="Unassembled WGS sequence"/>
</dbReference>
<gene>
    <name evidence="3" type="ORF">B0I18_10961</name>
</gene>
<protein>
    <submittedName>
        <fullName evidence="3">Putative secreted protein (Por secretion system target)</fullName>
    </submittedName>
</protein>
<comment type="caution">
    <text evidence="3">The sequence shown here is derived from an EMBL/GenBank/DDBJ whole genome shotgun (WGS) entry which is preliminary data.</text>
</comment>
<proteinExistence type="predicted"/>